<feature type="transmembrane region" description="Helical" evidence="5">
    <location>
        <begin position="200"/>
        <end position="218"/>
    </location>
</feature>
<sequence>MNMTVFRFFKRPATHAAARVKATAPSESSPLLATTRKRSRWQLFLQLPGLGILCGLSSGIFFATGSLVVALLPGMNSMELLVFRSLLQMAVYSCVIIYARQSLLGVPGERRFLLFRAITGVISVNLIYYSFRLIPLADASTISFSAPVFVSIFACVLLKEPCGVFDLGTVITTMAGVVLIAKPSFLFGGDTGDFSSKDQIMGSIMAFCGCLSVSLSYISMRKLQKTHYSVIIMSFSLLAIFVNSIILTIVNGWSFPACGRDGWLLLLLGFTGIIGQFFVTASLKLEDAGPASIARAIDVVMAFIYQVAFLEESIEWTSILGAVLVCSCVVLTGWRKWKRR</sequence>
<gene>
    <name evidence="8" type="primary">LOC106478728</name>
</gene>
<dbReference type="RefSeq" id="XP_013794743.2">
    <property type="nucleotide sequence ID" value="XM_013939289.2"/>
</dbReference>
<feature type="transmembrane region" description="Helical" evidence="5">
    <location>
        <begin position="112"/>
        <end position="131"/>
    </location>
</feature>
<reference evidence="8" key="1">
    <citation type="submission" date="2025-08" db="UniProtKB">
        <authorList>
            <consortium name="RefSeq"/>
        </authorList>
    </citation>
    <scope>IDENTIFICATION</scope>
    <source>
        <tissue evidence="8">Muscle</tissue>
    </source>
</reference>
<feature type="transmembrane region" description="Helical" evidence="5">
    <location>
        <begin position="316"/>
        <end position="334"/>
    </location>
</feature>
<comment type="subcellular location">
    <subcellularLocation>
        <location evidence="1">Membrane</location>
        <topology evidence="1">Multi-pass membrane protein</topology>
    </subcellularLocation>
</comment>
<dbReference type="PANTHER" id="PTHR22911:SF6">
    <property type="entry name" value="SOLUTE CARRIER FAMILY 35 MEMBER G1"/>
    <property type="match status" value="1"/>
</dbReference>
<evidence type="ECO:0000313" key="7">
    <source>
        <dbReference type="Proteomes" id="UP000694941"/>
    </source>
</evidence>
<feature type="transmembrane region" description="Helical" evidence="5">
    <location>
        <begin position="230"/>
        <end position="250"/>
    </location>
</feature>
<evidence type="ECO:0000256" key="3">
    <source>
        <dbReference type="ARBA" id="ARBA00022989"/>
    </source>
</evidence>
<feature type="transmembrane region" description="Helical" evidence="5">
    <location>
        <begin position="81"/>
        <end position="100"/>
    </location>
</feature>
<dbReference type="InterPro" id="IPR000620">
    <property type="entry name" value="EamA_dom"/>
</dbReference>
<keyword evidence="2 5" id="KW-0812">Transmembrane</keyword>
<dbReference type="Proteomes" id="UP000694941">
    <property type="component" value="Unplaced"/>
</dbReference>
<keyword evidence="4 5" id="KW-0472">Membrane</keyword>
<evidence type="ECO:0000256" key="4">
    <source>
        <dbReference type="ARBA" id="ARBA00023136"/>
    </source>
</evidence>
<name>A0ABM1C5U3_LIMPO</name>
<evidence type="ECO:0000256" key="5">
    <source>
        <dbReference type="SAM" id="Phobius"/>
    </source>
</evidence>
<dbReference type="SUPFAM" id="SSF103481">
    <property type="entry name" value="Multidrug resistance efflux transporter EmrE"/>
    <property type="match status" value="2"/>
</dbReference>
<keyword evidence="7" id="KW-1185">Reference proteome</keyword>
<evidence type="ECO:0000256" key="1">
    <source>
        <dbReference type="ARBA" id="ARBA00004141"/>
    </source>
</evidence>
<feature type="transmembrane region" description="Helical" evidence="5">
    <location>
        <begin position="137"/>
        <end position="158"/>
    </location>
</feature>
<feature type="transmembrane region" description="Helical" evidence="5">
    <location>
        <begin position="262"/>
        <end position="281"/>
    </location>
</feature>
<feature type="transmembrane region" description="Helical" evidence="5">
    <location>
        <begin position="165"/>
        <end position="188"/>
    </location>
</feature>
<dbReference type="GeneID" id="106478728"/>
<evidence type="ECO:0000313" key="8">
    <source>
        <dbReference type="RefSeq" id="XP_013794743.2"/>
    </source>
</evidence>
<evidence type="ECO:0000259" key="6">
    <source>
        <dbReference type="Pfam" id="PF00892"/>
    </source>
</evidence>
<dbReference type="Pfam" id="PF00892">
    <property type="entry name" value="EamA"/>
    <property type="match status" value="2"/>
</dbReference>
<accession>A0ABM1C5U3</accession>
<evidence type="ECO:0000256" key="2">
    <source>
        <dbReference type="ARBA" id="ARBA00022692"/>
    </source>
</evidence>
<keyword evidence="3 5" id="KW-1133">Transmembrane helix</keyword>
<proteinExistence type="predicted"/>
<feature type="domain" description="EamA" evidence="6">
    <location>
        <begin position="50"/>
        <end position="180"/>
    </location>
</feature>
<dbReference type="PANTHER" id="PTHR22911">
    <property type="entry name" value="ACYL-MALONYL CONDENSING ENZYME-RELATED"/>
    <property type="match status" value="1"/>
</dbReference>
<feature type="domain" description="EamA" evidence="6">
    <location>
        <begin position="201"/>
        <end position="332"/>
    </location>
</feature>
<feature type="transmembrane region" description="Helical" evidence="5">
    <location>
        <begin position="43"/>
        <end position="69"/>
    </location>
</feature>
<dbReference type="InterPro" id="IPR037185">
    <property type="entry name" value="EmrE-like"/>
</dbReference>
<feature type="transmembrane region" description="Helical" evidence="5">
    <location>
        <begin position="293"/>
        <end position="310"/>
    </location>
</feature>
<protein>
    <submittedName>
        <fullName evidence="8">Solute carrier family 35 member G1-like</fullName>
    </submittedName>
</protein>
<organism evidence="7 8">
    <name type="scientific">Limulus polyphemus</name>
    <name type="common">Atlantic horseshoe crab</name>
    <dbReference type="NCBI Taxonomy" id="6850"/>
    <lineage>
        <taxon>Eukaryota</taxon>
        <taxon>Metazoa</taxon>
        <taxon>Ecdysozoa</taxon>
        <taxon>Arthropoda</taxon>
        <taxon>Chelicerata</taxon>
        <taxon>Merostomata</taxon>
        <taxon>Xiphosura</taxon>
        <taxon>Limulidae</taxon>
        <taxon>Limulus</taxon>
    </lineage>
</organism>